<evidence type="ECO:0000256" key="3">
    <source>
        <dbReference type="ARBA" id="ARBA00023163"/>
    </source>
</evidence>
<dbReference type="Gene3D" id="1.10.10.60">
    <property type="entry name" value="Homeodomain-like"/>
    <property type="match status" value="1"/>
</dbReference>
<dbReference type="InterPro" id="IPR001647">
    <property type="entry name" value="HTH_TetR"/>
</dbReference>
<keyword evidence="2" id="KW-0238">DNA-binding</keyword>
<dbReference type="RefSeq" id="WP_085231079.1">
    <property type="nucleotide sequence ID" value="NZ_AP022613.1"/>
</dbReference>
<evidence type="ECO:0000256" key="1">
    <source>
        <dbReference type="ARBA" id="ARBA00023015"/>
    </source>
</evidence>
<dbReference type="SUPFAM" id="SSF46689">
    <property type="entry name" value="Homeodomain-like"/>
    <property type="match status" value="1"/>
</dbReference>
<keyword evidence="1" id="KW-0805">Transcription regulation</keyword>
<dbReference type="STRING" id="44010.AWC00_02485"/>
<dbReference type="Gene3D" id="1.10.357.10">
    <property type="entry name" value="Tetracycline Repressor, domain 2"/>
    <property type="match status" value="1"/>
</dbReference>
<name>A0A1X1TPY2_9MYCO</name>
<evidence type="ECO:0000313" key="5">
    <source>
        <dbReference type="Proteomes" id="UP000467385"/>
    </source>
</evidence>
<dbReference type="InterPro" id="IPR036271">
    <property type="entry name" value="Tet_transcr_reg_TetR-rel_C_sf"/>
</dbReference>
<reference evidence="4 5" key="1">
    <citation type="journal article" date="2019" name="Emerg. Microbes Infect.">
        <title>Comprehensive subspecies identification of 175 nontuberculous mycobacteria species based on 7547 genomic profiles.</title>
        <authorList>
            <person name="Matsumoto Y."/>
            <person name="Kinjo T."/>
            <person name="Motooka D."/>
            <person name="Nabeya D."/>
            <person name="Jung N."/>
            <person name="Uechi K."/>
            <person name="Horii T."/>
            <person name="Iida T."/>
            <person name="Fujita J."/>
            <person name="Nakamura S."/>
        </authorList>
    </citation>
    <scope>NUCLEOTIDE SEQUENCE [LARGE SCALE GENOMIC DNA]</scope>
    <source>
        <strain evidence="4 5">JCM 14738</strain>
    </source>
</reference>
<dbReference type="InterPro" id="IPR009057">
    <property type="entry name" value="Homeodomain-like_sf"/>
</dbReference>
<evidence type="ECO:0000313" key="4">
    <source>
        <dbReference type="EMBL" id="BBZ40166.1"/>
    </source>
</evidence>
<gene>
    <name evidence="4" type="ORF">MCNS_32290</name>
</gene>
<dbReference type="PROSITE" id="PS50977">
    <property type="entry name" value="HTH_TETR_2"/>
    <property type="match status" value="1"/>
</dbReference>
<dbReference type="PANTHER" id="PTHR30055:SF148">
    <property type="entry name" value="TETR-FAMILY TRANSCRIPTIONAL REGULATOR"/>
    <property type="match status" value="1"/>
</dbReference>
<dbReference type="InterPro" id="IPR011075">
    <property type="entry name" value="TetR_C"/>
</dbReference>
<dbReference type="EMBL" id="AP022613">
    <property type="protein sequence ID" value="BBZ40166.1"/>
    <property type="molecule type" value="Genomic_DNA"/>
</dbReference>
<evidence type="ECO:0000256" key="2">
    <source>
        <dbReference type="ARBA" id="ARBA00023125"/>
    </source>
</evidence>
<dbReference type="Proteomes" id="UP000467385">
    <property type="component" value="Chromosome"/>
</dbReference>
<dbReference type="PANTHER" id="PTHR30055">
    <property type="entry name" value="HTH-TYPE TRANSCRIPTIONAL REGULATOR RUTR"/>
    <property type="match status" value="1"/>
</dbReference>
<dbReference type="Pfam" id="PF16859">
    <property type="entry name" value="TetR_C_11"/>
    <property type="match status" value="1"/>
</dbReference>
<dbReference type="OrthoDB" id="9796019at2"/>
<dbReference type="GO" id="GO:0000976">
    <property type="term" value="F:transcription cis-regulatory region binding"/>
    <property type="evidence" value="ECO:0007669"/>
    <property type="project" value="TreeGrafter"/>
</dbReference>
<organism evidence="4 5">
    <name type="scientific">Mycobacterium conspicuum</name>
    <dbReference type="NCBI Taxonomy" id="44010"/>
    <lineage>
        <taxon>Bacteria</taxon>
        <taxon>Bacillati</taxon>
        <taxon>Actinomycetota</taxon>
        <taxon>Actinomycetes</taxon>
        <taxon>Mycobacteriales</taxon>
        <taxon>Mycobacteriaceae</taxon>
        <taxon>Mycobacterium</taxon>
    </lineage>
</organism>
<accession>A0A1X1TPY2</accession>
<keyword evidence="5" id="KW-1185">Reference proteome</keyword>
<protein>
    <submittedName>
        <fullName evidence="4">TetR family transcriptional regulator</fullName>
    </submittedName>
</protein>
<dbReference type="SUPFAM" id="SSF48498">
    <property type="entry name" value="Tetracyclin repressor-like, C-terminal domain"/>
    <property type="match status" value="1"/>
</dbReference>
<dbReference type="InterPro" id="IPR050109">
    <property type="entry name" value="HTH-type_TetR-like_transc_reg"/>
</dbReference>
<dbReference type="GO" id="GO:0003700">
    <property type="term" value="F:DNA-binding transcription factor activity"/>
    <property type="evidence" value="ECO:0007669"/>
    <property type="project" value="TreeGrafter"/>
</dbReference>
<proteinExistence type="predicted"/>
<dbReference type="AlphaFoldDB" id="A0A1X1TPY2"/>
<sequence length="198" mass="22154">MPPSQSPDQSVEAAPADIRARVMTAVLDELSLWGVERFSIEAMAERHHLDAATIYRYWGDRQRLIVDAALADIEGFGAATDTGSLRTDLEAFARSVADRINTEVGRTYLRALAITRRGPHDEDTRMKFWAARFAVVRTIIDRARERGELREGVNTMAAVQIVMAPLNIRALYSDGVVDDDYCAAVVDLAWHALRRQPE</sequence>
<keyword evidence="3" id="KW-0804">Transcription</keyword>